<sequence>MMTQKDPLKKQLIQILKALGPDAVNKETALLDKPVDSMPLDQKVKPDWSIVHALLNDPFFENLYARLVLPKISSKRYSLVLAVLSYPKIASQGITQEELDKAHRVAKFIQGNVRSGEITYTNAKVPTAWPISGNPGTKR</sequence>
<dbReference type="RefSeq" id="WP_259661607.1">
    <property type="nucleotide sequence ID" value="NZ_JAHXRI010000010.1"/>
</dbReference>
<dbReference type="Proteomes" id="UP000739565">
    <property type="component" value="Unassembled WGS sequence"/>
</dbReference>
<keyword evidence="2" id="KW-1185">Reference proteome</keyword>
<reference evidence="1" key="1">
    <citation type="submission" date="2021-07" db="EMBL/GenBank/DDBJ databases">
        <title>New genus and species of the family Alcaligenaceae.</title>
        <authorList>
            <person name="Hahn M.W."/>
        </authorList>
    </citation>
    <scope>NUCLEOTIDE SEQUENCE</scope>
    <source>
        <strain evidence="1">LF4-65</strain>
    </source>
</reference>
<proteinExistence type="predicted"/>
<protein>
    <submittedName>
        <fullName evidence="1">Uncharacterized protein</fullName>
    </submittedName>
</protein>
<accession>A0A953N999</accession>
<name>A0A953N999_9BURK</name>
<dbReference type="AlphaFoldDB" id="A0A953N999"/>
<gene>
    <name evidence="1" type="ORF">KZZ10_11085</name>
</gene>
<evidence type="ECO:0000313" key="2">
    <source>
        <dbReference type="Proteomes" id="UP000739565"/>
    </source>
</evidence>
<evidence type="ECO:0000313" key="1">
    <source>
        <dbReference type="EMBL" id="MBZ1351191.1"/>
    </source>
</evidence>
<dbReference type="EMBL" id="JAHXRI010000010">
    <property type="protein sequence ID" value="MBZ1351191.1"/>
    <property type="molecule type" value="Genomic_DNA"/>
</dbReference>
<organism evidence="1 2">
    <name type="scientific">Zwartia hollandica</name>
    <dbReference type="NCBI Taxonomy" id="324606"/>
    <lineage>
        <taxon>Bacteria</taxon>
        <taxon>Pseudomonadati</taxon>
        <taxon>Pseudomonadota</taxon>
        <taxon>Betaproteobacteria</taxon>
        <taxon>Burkholderiales</taxon>
        <taxon>Alcaligenaceae</taxon>
        <taxon>Zwartia</taxon>
    </lineage>
</organism>
<comment type="caution">
    <text evidence="1">The sequence shown here is derived from an EMBL/GenBank/DDBJ whole genome shotgun (WGS) entry which is preliminary data.</text>
</comment>